<evidence type="ECO:0000259" key="2">
    <source>
        <dbReference type="Pfam" id="PF00801"/>
    </source>
</evidence>
<name>A0ABX6H4T0_9MICO</name>
<dbReference type="SUPFAM" id="SSF49299">
    <property type="entry name" value="PKD domain"/>
    <property type="match status" value="1"/>
</dbReference>
<dbReference type="Proteomes" id="UP000464597">
    <property type="component" value="Chromosome"/>
</dbReference>
<gene>
    <name evidence="3" type="ORF">GSU69_09080</name>
</gene>
<keyword evidence="4" id="KW-1185">Reference proteome</keyword>
<dbReference type="Gene3D" id="2.60.40.10">
    <property type="entry name" value="Immunoglobulins"/>
    <property type="match status" value="1"/>
</dbReference>
<feature type="chain" id="PRO_5045068672" evidence="1">
    <location>
        <begin position="23"/>
        <end position="664"/>
    </location>
</feature>
<evidence type="ECO:0000313" key="4">
    <source>
        <dbReference type="Proteomes" id="UP000464597"/>
    </source>
</evidence>
<evidence type="ECO:0000256" key="1">
    <source>
        <dbReference type="SAM" id="SignalP"/>
    </source>
</evidence>
<proteinExistence type="predicted"/>
<dbReference type="InterPro" id="IPR035986">
    <property type="entry name" value="PKD_dom_sf"/>
</dbReference>
<sequence>MLGTVAAASLVLGLAAAPPVAAAEAAACPTGPTGAVLVDATCIDPLYSTPVIDSTTDEQTPVPIRKVTGHFDGTQTRFTIYLPPVDQWEGRFFQRVYPIQDENAEDRVVAFGAASGGYTVQTTGTVGYRHDAAAAKFARTVAAEYYGEPDRTIYGYVYGGSGGSYQSVGAAENTRDVWQGAVPSILATPVSFANTASMRALAGFVLKDKAAQIEDIASVGGRIESVAGLTALQKTLAVQVTRFGVPPRAWEDFDYVDLSDDGIFVDTVRNIDRTYAADFWSLPGYLGTEKSELGDKIRAAKFDTIGSVTAVSVGADGRTSVALSGVPAGADKTTDFTLQGSAGAAPVGRLTGTFDASTSVFTLNADANPAVVSALAVGSSVRIDNLWHLAMFGYHRHQVPTSREFTQWDQFRKADGTPIYPQRPVQVSPIIANVTTGGAAYSGAVTMKTIIVDNLYDSDAVPWGATWYADKVKASLGASYDDTFRVYFNDHADHQEGPVTGEKASRLVEFTDSVEQALRDVSAWAERGIAPPASTRYSVLQNQVLVPATASQRKGVQPVVTLTAGGKDRIEVRVGEKVTFTAKAQAPAGTGSIVSAEWDLRGSGEYGPSTLTSPAASVTTTNSTTFSEPGTYFVTVQVASQRSGDGTSPFANVANLARVRVIVK</sequence>
<keyword evidence="1" id="KW-0732">Signal</keyword>
<evidence type="ECO:0000313" key="3">
    <source>
        <dbReference type="EMBL" id="QHC64793.1"/>
    </source>
</evidence>
<dbReference type="InterPro" id="IPR000601">
    <property type="entry name" value="PKD_dom"/>
</dbReference>
<feature type="signal peptide" evidence="1">
    <location>
        <begin position="1"/>
        <end position="22"/>
    </location>
</feature>
<feature type="domain" description="PKD" evidence="2">
    <location>
        <begin position="572"/>
        <end position="645"/>
    </location>
</feature>
<dbReference type="EMBL" id="CP047180">
    <property type="protein sequence ID" value="QHC64793.1"/>
    <property type="molecule type" value="Genomic_DNA"/>
</dbReference>
<dbReference type="InterPro" id="IPR013783">
    <property type="entry name" value="Ig-like_fold"/>
</dbReference>
<organism evidence="3 4">
    <name type="scientific">Rathayibacter festucae</name>
    <dbReference type="NCBI Taxonomy" id="110937"/>
    <lineage>
        <taxon>Bacteria</taxon>
        <taxon>Bacillati</taxon>
        <taxon>Actinomycetota</taxon>
        <taxon>Actinomycetes</taxon>
        <taxon>Micrococcales</taxon>
        <taxon>Microbacteriaceae</taxon>
        <taxon>Rathayibacter</taxon>
    </lineage>
</organism>
<reference evidence="4" key="1">
    <citation type="submission" date="2019-12" db="EMBL/GenBank/DDBJ databases">
        <title>Complete and draft genome sequences of new strains and members of some known species of the genus Rathayibacter isolated from plants.</title>
        <authorList>
            <person name="Tarlachkov S.V."/>
            <person name="Starodumova I.P."/>
            <person name="Dorofeeva L.V."/>
            <person name="Prisyazhnaya N.V."/>
            <person name="Leyn S."/>
            <person name="Zlamal J."/>
            <person name="Elan M."/>
            <person name="Osterman A.L."/>
            <person name="Nadler S."/>
            <person name="Subbotin S.A."/>
            <person name="Evtushenko L.I."/>
        </authorList>
    </citation>
    <scope>NUCLEOTIDE SEQUENCE [LARGE SCALE GENOMIC DNA]</scope>
    <source>
        <strain evidence="4">VKM Ac-2802</strain>
    </source>
</reference>
<protein>
    <submittedName>
        <fullName evidence="3">Tat pathway signal sequence domain protein</fullName>
    </submittedName>
</protein>
<accession>A0ABX6H4T0</accession>
<dbReference type="Pfam" id="PF00801">
    <property type="entry name" value="PKD"/>
    <property type="match status" value="1"/>
</dbReference>